<reference evidence="3 4" key="1">
    <citation type="submission" date="2020-03" db="EMBL/GenBank/DDBJ databases">
        <title>Whole genome shotgun sequence of Phytohabitans flavus NBRC 107702.</title>
        <authorList>
            <person name="Komaki H."/>
            <person name="Tamura T."/>
        </authorList>
    </citation>
    <scope>NUCLEOTIDE SEQUENCE [LARGE SCALE GENOMIC DNA]</scope>
    <source>
        <strain evidence="3 4">NBRC 107702</strain>
    </source>
</reference>
<evidence type="ECO:0000259" key="2">
    <source>
        <dbReference type="Pfam" id="PF08044"/>
    </source>
</evidence>
<feature type="transmembrane region" description="Helical" evidence="1">
    <location>
        <begin position="118"/>
        <end position="138"/>
    </location>
</feature>
<feature type="transmembrane region" description="Helical" evidence="1">
    <location>
        <begin position="91"/>
        <end position="112"/>
    </location>
</feature>
<organism evidence="3 4">
    <name type="scientific">Phytohabitans flavus</name>
    <dbReference type="NCBI Taxonomy" id="1076124"/>
    <lineage>
        <taxon>Bacteria</taxon>
        <taxon>Bacillati</taxon>
        <taxon>Actinomycetota</taxon>
        <taxon>Actinomycetes</taxon>
        <taxon>Micromonosporales</taxon>
        <taxon>Micromonosporaceae</taxon>
    </lineage>
</organism>
<keyword evidence="1" id="KW-1133">Transmembrane helix</keyword>
<reference evidence="3 4" key="2">
    <citation type="submission" date="2020-03" db="EMBL/GenBank/DDBJ databases">
        <authorList>
            <person name="Ichikawa N."/>
            <person name="Kimura A."/>
            <person name="Kitahashi Y."/>
            <person name="Uohara A."/>
        </authorList>
    </citation>
    <scope>NUCLEOTIDE SEQUENCE [LARGE SCALE GENOMIC DNA]</scope>
    <source>
        <strain evidence="3 4">NBRC 107702</strain>
    </source>
</reference>
<keyword evidence="1" id="KW-0472">Membrane</keyword>
<feature type="domain" description="DUF1707" evidence="2">
    <location>
        <begin position="14"/>
        <end position="66"/>
    </location>
</feature>
<dbReference type="EMBL" id="AP022870">
    <property type="protein sequence ID" value="BCB77527.1"/>
    <property type="molecule type" value="Genomic_DNA"/>
</dbReference>
<dbReference type="RefSeq" id="WP_173037272.1">
    <property type="nucleotide sequence ID" value="NZ_AP022870.1"/>
</dbReference>
<evidence type="ECO:0000256" key="1">
    <source>
        <dbReference type="SAM" id="Phobius"/>
    </source>
</evidence>
<dbReference type="Pfam" id="PF08044">
    <property type="entry name" value="DUF1707"/>
    <property type="match status" value="1"/>
</dbReference>
<name>A0A6F8XUQ8_9ACTN</name>
<dbReference type="InterPro" id="IPR012551">
    <property type="entry name" value="DUF1707_SHOCT-like"/>
</dbReference>
<sequence length="145" mass="15690">MKEPQDTPTARLALRVGTPELDAAAEALAKHVGEKRIDSAEYERRMEAAKTTTTQGELLQIFADLPAPHPDLPGVPEPLPLRKTGDGDDDIPIYAAACALAILLGEPVAIVLAIVYDAWWLIAIPVAFCVLLVTGVAIHDRLRRH</sequence>
<dbReference type="KEGG" id="pfla:Pflav_039370"/>
<keyword evidence="1" id="KW-0812">Transmembrane</keyword>
<dbReference type="Proteomes" id="UP000502508">
    <property type="component" value="Chromosome"/>
</dbReference>
<evidence type="ECO:0000313" key="4">
    <source>
        <dbReference type="Proteomes" id="UP000502508"/>
    </source>
</evidence>
<dbReference type="AlphaFoldDB" id="A0A6F8XUQ8"/>
<keyword evidence="4" id="KW-1185">Reference proteome</keyword>
<evidence type="ECO:0000313" key="3">
    <source>
        <dbReference type="EMBL" id="BCB77527.1"/>
    </source>
</evidence>
<gene>
    <name evidence="3" type="ORF">Pflav_039370</name>
</gene>
<protein>
    <recommendedName>
        <fullName evidence="2">DUF1707 domain-containing protein</fullName>
    </recommendedName>
</protein>
<proteinExistence type="predicted"/>
<accession>A0A6F8XUQ8</accession>